<dbReference type="GO" id="GO:0018836">
    <property type="term" value="F:alkylmercury lyase activity"/>
    <property type="evidence" value="ECO:0007669"/>
    <property type="project" value="InterPro"/>
</dbReference>
<reference evidence="1 2" key="1">
    <citation type="submission" date="2020-02" db="EMBL/GenBank/DDBJ databases">
        <title>Whole-genome analyses of novel actinobacteria.</title>
        <authorList>
            <person name="Sahin N."/>
            <person name="Tokatli A."/>
        </authorList>
    </citation>
    <scope>NUCLEOTIDE SEQUENCE [LARGE SCALE GENOMIC DNA]</scope>
    <source>
        <strain evidence="1 2">YC504</strain>
    </source>
</reference>
<dbReference type="AlphaFoldDB" id="A0A6G4XCH9"/>
<keyword evidence="2" id="KW-1185">Reference proteome</keyword>
<organism evidence="1 2">
    <name type="scientific">Streptomyces mesophilus</name>
    <dbReference type="NCBI Taxonomy" id="1775132"/>
    <lineage>
        <taxon>Bacteria</taxon>
        <taxon>Bacillati</taxon>
        <taxon>Actinomycetota</taxon>
        <taxon>Actinomycetes</taxon>
        <taxon>Kitasatosporales</taxon>
        <taxon>Streptomycetaceae</taxon>
        <taxon>Streptomyces</taxon>
    </lineage>
</organism>
<dbReference type="EMBL" id="JAAKZW010000004">
    <property type="protein sequence ID" value="NGO74547.1"/>
    <property type="molecule type" value="Genomic_DNA"/>
</dbReference>
<evidence type="ECO:0000313" key="2">
    <source>
        <dbReference type="Proteomes" id="UP000481109"/>
    </source>
</evidence>
<dbReference type="Proteomes" id="UP000481109">
    <property type="component" value="Unassembled WGS sequence"/>
</dbReference>
<accession>A0A6G4XCH9</accession>
<keyword evidence="1" id="KW-0456">Lyase</keyword>
<dbReference type="Pfam" id="PF03243">
    <property type="entry name" value="MerB"/>
    <property type="match status" value="1"/>
</dbReference>
<dbReference type="InterPro" id="IPR053717">
    <property type="entry name" value="MerB_lyase_sf"/>
</dbReference>
<dbReference type="Gene3D" id="3.30.450.410">
    <property type="match status" value="1"/>
</dbReference>
<comment type="caution">
    <text evidence="1">The sequence shown here is derived from an EMBL/GenBank/DDBJ whole genome shotgun (WGS) entry which is preliminary data.</text>
</comment>
<evidence type="ECO:0000313" key="1">
    <source>
        <dbReference type="EMBL" id="NGO74547.1"/>
    </source>
</evidence>
<gene>
    <name evidence="1" type="ORF">G6045_02440</name>
</gene>
<protein>
    <submittedName>
        <fullName evidence="1">Alkylmercury lyase</fullName>
    </submittedName>
</protein>
<dbReference type="PROSITE" id="PS51257">
    <property type="entry name" value="PROKAR_LIPOPROTEIN"/>
    <property type="match status" value="1"/>
</dbReference>
<dbReference type="InterPro" id="IPR004927">
    <property type="entry name" value="MerB"/>
</dbReference>
<dbReference type="RefSeq" id="WP_165330067.1">
    <property type="nucleotide sequence ID" value="NZ_JAAKZW010000004.1"/>
</dbReference>
<sequence>MRITLPTVPGCPGDRPARERIAATPAGGCACCDSGPSAGLPTGLSALAGRGGQGRRPPVERGLRAVHQAVLRHFAATGRAPGAAALEEPAAAHGRTARDVLAELASEDFLTLDDAGAIRAAYPFSAVPTSHRVRIDGVEAWSMCAIDALGIPSMLGRDVTISSTDPVNGEPVTLSSRSGVLAWEPPGAVVFAGTQPGGGPAADVCCRTVSFFTGPGTARTWSAAHPDVPGEVIDLARAERAAAETFGPLLED</sequence>
<name>A0A6G4XCH9_9ACTN</name>
<dbReference type="SUPFAM" id="SSF160387">
    <property type="entry name" value="NosL/MerB-like"/>
    <property type="match status" value="1"/>
</dbReference>
<proteinExistence type="predicted"/>